<dbReference type="GO" id="GO:0003676">
    <property type="term" value="F:nucleic acid binding"/>
    <property type="evidence" value="ECO:0007669"/>
    <property type="project" value="InterPro"/>
</dbReference>
<dbReference type="PANTHER" id="PTHR22891">
    <property type="entry name" value="EUKARYOTIC TRANSLATION INITIATION FACTOR 2C"/>
    <property type="match status" value="1"/>
</dbReference>
<keyword evidence="3" id="KW-1185">Reference proteome</keyword>
<organism evidence="2 3">
    <name type="scientific">Orchesella cincta</name>
    <name type="common">Springtail</name>
    <name type="synonym">Podura cincta</name>
    <dbReference type="NCBI Taxonomy" id="48709"/>
    <lineage>
        <taxon>Eukaryota</taxon>
        <taxon>Metazoa</taxon>
        <taxon>Ecdysozoa</taxon>
        <taxon>Arthropoda</taxon>
        <taxon>Hexapoda</taxon>
        <taxon>Collembola</taxon>
        <taxon>Entomobryomorpha</taxon>
        <taxon>Entomobryoidea</taxon>
        <taxon>Orchesellidae</taxon>
        <taxon>Orchesellinae</taxon>
        <taxon>Orchesella</taxon>
    </lineage>
</organism>
<protein>
    <submittedName>
        <fullName evidence="2">Protein argonaute-2</fullName>
    </submittedName>
</protein>
<proteinExistence type="predicted"/>
<name>A0A1D2NDR7_ORCCI</name>
<dbReference type="EMBL" id="LJIJ01000075">
    <property type="protein sequence ID" value="ODN03404.1"/>
    <property type="molecule type" value="Genomic_DNA"/>
</dbReference>
<accession>A0A1D2NDR7</accession>
<dbReference type="OrthoDB" id="10252740at2759"/>
<dbReference type="PROSITE" id="PS50822">
    <property type="entry name" value="PIWI"/>
    <property type="match status" value="1"/>
</dbReference>
<dbReference type="Proteomes" id="UP000094527">
    <property type="component" value="Unassembled WGS sequence"/>
</dbReference>
<dbReference type="Gene3D" id="3.30.420.10">
    <property type="entry name" value="Ribonuclease H-like superfamily/Ribonuclease H"/>
    <property type="match status" value="1"/>
</dbReference>
<dbReference type="OMA" id="CHIPPTH"/>
<dbReference type="AlphaFoldDB" id="A0A1D2NDR7"/>
<evidence type="ECO:0000313" key="3">
    <source>
        <dbReference type="Proteomes" id="UP000094527"/>
    </source>
</evidence>
<dbReference type="InterPro" id="IPR012337">
    <property type="entry name" value="RNaseH-like_sf"/>
</dbReference>
<feature type="domain" description="Piwi" evidence="1">
    <location>
        <begin position="1"/>
        <end position="99"/>
    </location>
</feature>
<reference evidence="2 3" key="1">
    <citation type="journal article" date="2016" name="Genome Biol. Evol.">
        <title>Gene Family Evolution Reflects Adaptation to Soil Environmental Stressors in the Genome of the Collembolan Orchesella cincta.</title>
        <authorList>
            <person name="Faddeeva-Vakhrusheva A."/>
            <person name="Derks M.F."/>
            <person name="Anvar S.Y."/>
            <person name="Agamennone V."/>
            <person name="Suring W."/>
            <person name="Smit S."/>
            <person name="van Straalen N.M."/>
            <person name="Roelofs D."/>
        </authorList>
    </citation>
    <scope>NUCLEOTIDE SEQUENCE [LARGE SCALE GENOMIC DNA]</scope>
    <source>
        <tissue evidence="2">Mixed pool</tissue>
    </source>
</reference>
<comment type="caution">
    <text evidence="2">The sequence shown here is derived from an EMBL/GenBank/DDBJ whole genome shotgun (WGS) entry which is preliminary data.</text>
</comment>
<evidence type="ECO:0000313" key="2">
    <source>
        <dbReference type="EMBL" id="ODN03404.1"/>
    </source>
</evidence>
<dbReference type="InterPro" id="IPR036397">
    <property type="entry name" value="RNaseH_sf"/>
</dbReference>
<evidence type="ECO:0000259" key="1">
    <source>
        <dbReference type="PROSITE" id="PS50822"/>
    </source>
</evidence>
<dbReference type="Pfam" id="PF02171">
    <property type="entry name" value="Piwi"/>
    <property type="match status" value="1"/>
</dbReference>
<dbReference type="InterPro" id="IPR003165">
    <property type="entry name" value="Piwi"/>
</dbReference>
<gene>
    <name evidence="2" type="ORF">Ocin01_03263</name>
</gene>
<dbReference type="STRING" id="48709.A0A1D2NDR7"/>
<sequence length="127" mass="14769">MERYFAQIINAPAGTVVDQEIVHQTHNDFYLLSHKGMLGTSRPTHYRVLWDDSDFTADEIQHLTYFLCYMYVRCRKSVKIPAPTYYAHWAAARAKALADGMEQQFTSTKDLTQYMSRTPELAPMHFV</sequence>
<dbReference type="SUPFAM" id="SSF53098">
    <property type="entry name" value="Ribonuclease H-like"/>
    <property type="match status" value="1"/>
</dbReference>